<comment type="similarity">
    <text evidence="1 6">Belongs to the glycosyl hydrolase 17 family.</text>
</comment>
<evidence type="ECO:0000256" key="6">
    <source>
        <dbReference type="RuleBase" id="RU004335"/>
    </source>
</evidence>
<keyword evidence="5 7" id="KW-0326">Glycosidase</keyword>
<evidence type="ECO:0000313" key="11">
    <source>
        <dbReference type="Proteomes" id="UP001497444"/>
    </source>
</evidence>
<dbReference type="PROSITE" id="PS00587">
    <property type="entry name" value="GLYCOSYL_HYDROL_F17"/>
    <property type="match status" value="1"/>
</dbReference>
<gene>
    <name evidence="10" type="ORF">CSSPJE1EN1_LOCUS16144</name>
</gene>
<evidence type="ECO:0000256" key="2">
    <source>
        <dbReference type="ARBA" id="ARBA00022729"/>
    </source>
</evidence>
<dbReference type="InterPro" id="IPR012946">
    <property type="entry name" value="X8"/>
</dbReference>
<keyword evidence="4" id="KW-1015">Disulfide bond</keyword>
<dbReference type="SUPFAM" id="SSF51445">
    <property type="entry name" value="(Trans)glycosidases"/>
    <property type="match status" value="1"/>
</dbReference>
<dbReference type="PANTHER" id="PTHR32227">
    <property type="entry name" value="GLUCAN ENDO-1,3-BETA-GLUCOSIDASE BG1-RELATED-RELATED"/>
    <property type="match status" value="1"/>
</dbReference>
<dbReference type="InterPro" id="IPR000490">
    <property type="entry name" value="Glyco_hydro_17"/>
</dbReference>
<evidence type="ECO:0000256" key="5">
    <source>
        <dbReference type="ARBA" id="ARBA00023295"/>
    </source>
</evidence>
<reference evidence="10" key="1">
    <citation type="submission" date="2024-02" db="EMBL/GenBank/DDBJ databases">
        <authorList>
            <consortium name="ELIXIR-Norway"/>
            <consortium name="Elixir Norway"/>
        </authorList>
    </citation>
    <scope>NUCLEOTIDE SEQUENCE</scope>
</reference>
<feature type="chain" id="PRO_5047241889" description="X8 domain-containing protein" evidence="8">
    <location>
        <begin position="28"/>
        <end position="466"/>
    </location>
</feature>
<evidence type="ECO:0000256" key="4">
    <source>
        <dbReference type="ARBA" id="ARBA00023157"/>
    </source>
</evidence>
<evidence type="ECO:0000256" key="1">
    <source>
        <dbReference type="ARBA" id="ARBA00008773"/>
    </source>
</evidence>
<keyword evidence="2 8" id="KW-0732">Signal</keyword>
<dbReference type="Proteomes" id="UP001497444">
    <property type="component" value="Chromosome 3"/>
</dbReference>
<evidence type="ECO:0000259" key="9">
    <source>
        <dbReference type="SMART" id="SM00768"/>
    </source>
</evidence>
<feature type="domain" description="X8" evidence="9">
    <location>
        <begin position="380"/>
        <end position="465"/>
    </location>
</feature>
<dbReference type="InterPro" id="IPR044965">
    <property type="entry name" value="Glyco_hydro_17_plant"/>
</dbReference>
<protein>
    <recommendedName>
        <fullName evidence="9">X8 domain-containing protein</fullName>
    </recommendedName>
</protein>
<dbReference type="EMBL" id="OZ020098">
    <property type="protein sequence ID" value="CAK9270666.1"/>
    <property type="molecule type" value="Genomic_DNA"/>
</dbReference>
<dbReference type="Gene3D" id="1.20.58.1040">
    <property type="match status" value="1"/>
</dbReference>
<evidence type="ECO:0000256" key="7">
    <source>
        <dbReference type="RuleBase" id="RU004336"/>
    </source>
</evidence>
<proteinExistence type="inferred from homology"/>
<keyword evidence="11" id="KW-1185">Reference proteome</keyword>
<sequence length="466" mass="49623">MPHNILRPTQLGILFLCFVSAVSVTVAAGTVGVNYGMLANNLPAAVQVAQLLLTTPLRNVKLYNADQATLQAFANTGITVAVGVTNNEISLLAGSLTSARSWVQTNVAAYMPATKFSHIVVGNEVLTVSPELEAFLVPAMINLHKALVNLQLDGELKVSTPHNLNLIGNSYPPSLGTFNNNVSMTMQAVLAFLSQTNSPFMVNAYPYFAYSANPSGIPLNYAIFQQPNAGITDINTGLHYTNLLDAQLDAVFSAMERLGYNNVPIVISETGWPSVGDPNEIGCGMTNAQLYNGNLIKHITSHAGTPLRPGASTDAFLFALFNEDLKPGPISERNFGLFNPNETVVYNLGLVQTTQAATGPSPASSSSTTSPPPPIPVGKTWCVAKPGASLPDVTNALNYACGEGGADCIPIQVGNPCYEPDTLTSHASYAFNSYYQLNERNYWNCYFANTGLITITDPSYAGCPFP</sequence>
<dbReference type="SMART" id="SM00768">
    <property type="entry name" value="X8"/>
    <property type="match status" value="1"/>
</dbReference>
<organism evidence="10 11">
    <name type="scientific">Sphagnum jensenii</name>
    <dbReference type="NCBI Taxonomy" id="128206"/>
    <lineage>
        <taxon>Eukaryota</taxon>
        <taxon>Viridiplantae</taxon>
        <taxon>Streptophyta</taxon>
        <taxon>Embryophyta</taxon>
        <taxon>Bryophyta</taxon>
        <taxon>Sphagnophytina</taxon>
        <taxon>Sphagnopsida</taxon>
        <taxon>Sphagnales</taxon>
        <taxon>Sphagnaceae</taxon>
        <taxon>Sphagnum</taxon>
    </lineage>
</organism>
<keyword evidence="3 7" id="KW-0378">Hydrolase</keyword>
<dbReference type="Gene3D" id="3.20.20.80">
    <property type="entry name" value="Glycosidases"/>
    <property type="match status" value="1"/>
</dbReference>
<name>A0ABP0WUZ4_9BRYO</name>
<feature type="signal peptide" evidence="8">
    <location>
        <begin position="1"/>
        <end position="27"/>
    </location>
</feature>
<evidence type="ECO:0000256" key="3">
    <source>
        <dbReference type="ARBA" id="ARBA00022801"/>
    </source>
</evidence>
<accession>A0ABP0WUZ4</accession>
<evidence type="ECO:0000313" key="10">
    <source>
        <dbReference type="EMBL" id="CAK9270666.1"/>
    </source>
</evidence>
<dbReference type="Pfam" id="PF07983">
    <property type="entry name" value="X8"/>
    <property type="match status" value="1"/>
</dbReference>
<dbReference type="Pfam" id="PF00332">
    <property type="entry name" value="Glyco_hydro_17"/>
    <property type="match status" value="1"/>
</dbReference>
<evidence type="ECO:0000256" key="8">
    <source>
        <dbReference type="SAM" id="SignalP"/>
    </source>
</evidence>
<dbReference type="InterPro" id="IPR017853">
    <property type="entry name" value="GH"/>
</dbReference>